<evidence type="ECO:0000256" key="2">
    <source>
        <dbReference type="ARBA" id="ARBA00023295"/>
    </source>
</evidence>
<dbReference type="Pfam" id="PF01156">
    <property type="entry name" value="IU_nuc_hydro"/>
    <property type="match status" value="1"/>
</dbReference>
<evidence type="ECO:0000313" key="4">
    <source>
        <dbReference type="EMBL" id="MCQ4949750.1"/>
    </source>
</evidence>
<dbReference type="Proteomes" id="UP001205063">
    <property type="component" value="Unassembled WGS sequence"/>
</dbReference>
<proteinExistence type="predicted"/>
<evidence type="ECO:0000313" key="5">
    <source>
        <dbReference type="Proteomes" id="UP001205063"/>
    </source>
</evidence>
<dbReference type="GO" id="GO:0016799">
    <property type="term" value="F:hydrolase activity, hydrolyzing N-glycosyl compounds"/>
    <property type="evidence" value="ECO:0007669"/>
    <property type="project" value="InterPro"/>
</dbReference>
<dbReference type="PROSITE" id="PS01247">
    <property type="entry name" value="IUNH"/>
    <property type="match status" value="1"/>
</dbReference>
<evidence type="ECO:0000256" key="1">
    <source>
        <dbReference type="ARBA" id="ARBA00022801"/>
    </source>
</evidence>
<sequence length="317" mass="34686">MKKIILDTDTGSDDAVAIVMALRDPGVRVLACTTVSGNIEVEQATYNCLQSIDYAGTYRPPVYKGARRPLQEEYENADQVHGQDGMGDLGTLRRPADSPAPEFAVDALLRLLREGAGDIELVAIGPLTNLALAILQEPETMNKVPHITIMGGAHPYNNPHTVWAEFNIMCDPEAAQVVFSSGIPFTLVTLEACWGDMRFDEGDIARFRARSEAGAFCVDCNRTAIDLARRLHGEGSFDLPDAAAMAALLRPELVKTSFPSYTQVDCKGRFTRGATLFEPIERRFVTDAFGLEKHRPNSTVVTEMDGAGFKEYLMGLL</sequence>
<keyword evidence="2" id="KW-0326">Glycosidase</keyword>
<reference evidence="4" key="1">
    <citation type="submission" date="2022-06" db="EMBL/GenBank/DDBJ databases">
        <title>Isolation of gut microbiota from human fecal samples.</title>
        <authorList>
            <person name="Pamer E.G."/>
            <person name="Barat B."/>
            <person name="Waligurski E."/>
            <person name="Medina S."/>
            <person name="Paddock L."/>
            <person name="Mostad J."/>
        </authorList>
    </citation>
    <scope>NUCLEOTIDE SEQUENCE</scope>
    <source>
        <strain evidence="4">DFI.7.96</strain>
    </source>
</reference>
<gene>
    <name evidence="4" type="ORF">NE646_08740</name>
</gene>
<organism evidence="4 5">
    <name type="scientific">Bittarella massiliensis</name>
    <name type="common">ex Durand et al. 2017</name>
    <dbReference type="NCBI Taxonomy" id="1720313"/>
    <lineage>
        <taxon>Bacteria</taxon>
        <taxon>Bacillati</taxon>
        <taxon>Bacillota</taxon>
        <taxon>Clostridia</taxon>
        <taxon>Eubacteriales</taxon>
        <taxon>Oscillospiraceae</taxon>
        <taxon>Bittarella (ex Durand et al. 2017)</taxon>
    </lineage>
</organism>
<comment type="caution">
    <text evidence="4">The sequence shown here is derived from an EMBL/GenBank/DDBJ whole genome shotgun (WGS) entry which is preliminary data.</text>
</comment>
<dbReference type="EMBL" id="JANGAB010000004">
    <property type="protein sequence ID" value="MCQ4949750.1"/>
    <property type="molecule type" value="Genomic_DNA"/>
</dbReference>
<dbReference type="SUPFAM" id="SSF53590">
    <property type="entry name" value="Nucleoside hydrolase"/>
    <property type="match status" value="1"/>
</dbReference>
<protein>
    <submittedName>
        <fullName evidence="4">Nucleoside hydrolase</fullName>
    </submittedName>
</protein>
<dbReference type="InterPro" id="IPR052775">
    <property type="entry name" value="IUN_hydrolase"/>
</dbReference>
<dbReference type="InterPro" id="IPR001910">
    <property type="entry name" value="Inosine/uridine_hydrolase_dom"/>
</dbReference>
<dbReference type="Gene3D" id="3.90.245.10">
    <property type="entry name" value="Ribonucleoside hydrolase-like"/>
    <property type="match status" value="1"/>
</dbReference>
<dbReference type="InterPro" id="IPR036452">
    <property type="entry name" value="Ribo_hydro-like"/>
</dbReference>
<dbReference type="RefSeq" id="WP_256136228.1">
    <property type="nucleotide sequence ID" value="NZ_JANGAB010000004.1"/>
</dbReference>
<accession>A0AAW5KEI4</accession>
<name>A0AAW5KEI4_9FIRM</name>
<feature type="domain" description="Inosine/uridine-preferring nucleoside hydrolase" evidence="3">
    <location>
        <begin position="4"/>
        <end position="311"/>
    </location>
</feature>
<dbReference type="PANTHER" id="PTHR46190:SF1">
    <property type="entry name" value="SI:CH211-201H21.5"/>
    <property type="match status" value="1"/>
</dbReference>
<evidence type="ECO:0000259" key="3">
    <source>
        <dbReference type="Pfam" id="PF01156"/>
    </source>
</evidence>
<dbReference type="InterPro" id="IPR015910">
    <property type="entry name" value="I/U_nuclsd_hydro_CS"/>
</dbReference>
<dbReference type="PANTHER" id="PTHR46190">
    <property type="entry name" value="SI:CH211-201H21.5-RELATED"/>
    <property type="match status" value="1"/>
</dbReference>
<dbReference type="AlphaFoldDB" id="A0AAW5KEI4"/>
<keyword evidence="1 4" id="KW-0378">Hydrolase</keyword>